<dbReference type="EMBL" id="JBDJPC010000010">
    <property type="protein sequence ID" value="KAL1490606.1"/>
    <property type="molecule type" value="Genomic_DNA"/>
</dbReference>
<evidence type="ECO:0000256" key="5">
    <source>
        <dbReference type="PROSITE-ProRule" id="PRU00309"/>
    </source>
</evidence>
<keyword evidence="4 5" id="KW-0238">DNA-binding</keyword>
<dbReference type="GO" id="GO:0003677">
    <property type="term" value="F:DNA binding"/>
    <property type="evidence" value="ECO:0007669"/>
    <property type="project" value="UniProtKB-UniRule"/>
</dbReference>
<evidence type="ECO:0000259" key="7">
    <source>
        <dbReference type="PROSITE" id="PS50950"/>
    </source>
</evidence>
<gene>
    <name evidence="8" type="ORF">ABEB36_013270</name>
</gene>
<evidence type="ECO:0000256" key="6">
    <source>
        <dbReference type="SAM" id="MobiDB-lite"/>
    </source>
</evidence>
<feature type="domain" description="THAP-type" evidence="7">
    <location>
        <begin position="1"/>
        <end position="114"/>
    </location>
</feature>
<name>A0ABD1E8B9_HYPHA</name>
<keyword evidence="2 5" id="KW-0863">Zinc-finger</keyword>
<keyword evidence="3" id="KW-0862">Zinc</keyword>
<keyword evidence="1" id="KW-0479">Metal-binding</keyword>
<evidence type="ECO:0000256" key="1">
    <source>
        <dbReference type="ARBA" id="ARBA00022723"/>
    </source>
</evidence>
<evidence type="ECO:0000256" key="4">
    <source>
        <dbReference type="ARBA" id="ARBA00023125"/>
    </source>
</evidence>
<dbReference type="SUPFAM" id="SSF57716">
    <property type="entry name" value="Glucocorticoid receptor-like (DNA-binding domain)"/>
    <property type="match status" value="1"/>
</dbReference>
<dbReference type="Proteomes" id="UP001566132">
    <property type="component" value="Unassembled WGS sequence"/>
</dbReference>
<feature type="region of interest" description="Disordered" evidence="6">
    <location>
        <begin position="253"/>
        <end position="277"/>
    </location>
</feature>
<proteinExistence type="predicted"/>
<protein>
    <recommendedName>
        <fullName evidence="7">THAP-type domain-containing protein</fullName>
    </recommendedName>
</protein>
<evidence type="ECO:0000256" key="2">
    <source>
        <dbReference type="ARBA" id="ARBA00022771"/>
    </source>
</evidence>
<evidence type="ECO:0000256" key="3">
    <source>
        <dbReference type="ARBA" id="ARBA00022833"/>
    </source>
</evidence>
<accession>A0ABD1E8B9</accession>
<feature type="region of interest" description="Disordered" evidence="6">
    <location>
        <begin position="300"/>
        <end position="325"/>
    </location>
</feature>
<sequence>MKLYWFNKICCVPGCTNSSTEGEGCFKEYFDLPAEPTARGRWLKAVLVEDNENLKVCEDHFKVQIIYVLTIKLLVLTSILSNICMRLWITEDEDVFRDKNNRKKLRLNSVPSTKLPEHICTTCLGSKFHLPTSPHFQLKLCRCGVTTPNVLLEQQTPPNKRTHLKWSTLEKKTLFKAIRQYGDIRFGNNNIRINWANVLNNYRSNGCFGNEKELKVVWQNMRTNALKIYKNEIYGSKLDRKIARFLFGKSPQRIKTKNKDSNKDASSTDEEPLQETSMCKIQEDKQECNGTSAIEHSTLVTQEAKEKTDASMCDSNSDSDDSQEYYSITDIEDIFEIKIRPEPSQVISLVSSDDDQ</sequence>
<evidence type="ECO:0000313" key="9">
    <source>
        <dbReference type="Proteomes" id="UP001566132"/>
    </source>
</evidence>
<evidence type="ECO:0000313" key="8">
    <source>
        <dbReference type="EMBL" id="KAL1490606.1"/>
    </source>
</evidence>
<dbReference type="GO" id="GO:0008270">
    <property type="term" value="F:zinc ion binding"/>
    <property type="evidence" value="ECO:0007669"/>
    <property type="project" value="UniProtKB-KW"/>
</dbReference>
<reference evidence="8 9" key="1">
    <citation type="submission" date="2024-05" db="EMBL/GenBank/DDBJ databases">
        <title>Genetic variation in Jamaican populations of the coffee berry borer (Hypothenemus hampei).</title>
        <authorList>
            <person name="Errbii M."/>
            <person name="Myrie A."/>
        </authorList>
    </citation>
    <scope>NUCLEOTIDE SEQUENCE [LARGE SCALE GENOMIC DNA]</scope>
    <source>
        <strain evidence="8">JA-Hopewell-2020-01-JO</strain>
        <tissue evidence="8">Whole body</tissue>
    </source>
</reference>
<organism evidence="8 9">
    <name type="scientific">Hypothenemus hampei</name>
    <name type="common">Coffee berry borer</name>
    <dbReference type="NCBI Taxonomy" id="57062"/>
    <lineage>
        <taxon>Eukaryota</taxon>
        <taxon>Metazoa</taxon>
        <taxon>Ecdysozoa</taxon>
        <taxon>Arthropoda</taxon>
        <taxon>Hexapoda</taxon>
        <taxon>Insecta</taxon>
        <taxon>Pterygota</taxon>
        <taxon>Neoptera</taxon>
        <taxon>Endopterygota</taxon>
        <taxon>Coleoptera</taxon>
        <taxon>Polyphaga</taxon>
        <taxon>Cucujiformia</taxon>
        <taxon>Curculionidae</taxon>
        <taxon>Scolytinae</taxon>
        <taxon>Hypothenemus</taxon>
    </lineage>
</organism>
<dbReference type="InterPro" id="IPR006612">
    <property type="entry name" value="THAP_Znf"/>
</dbReference>
<dbReference type="AlphaFoldDB" id="A0ABD1E8B9"/>
<dbReference type="PROSITE" id="PS50950">
    <property type="entry name" value="ZF_THAP"/>
    <property type="match status" value="1"/>
</dbReference>
<dbReference type="Pfam" id="PF05485">
    <property type="entry name" value="THAP"/>
    <property type="match status" value="1"/>
</dbReference>
<keyword evidence="9" id="KW-1185">Reference proteome</keyword>
<comment type="caution">
    <text evidence="8">The sequence shown here is derived from an EMBL/GenBank/DDBJ whole genome shotgun (WGS) entry which is preliminary data.</text>
</comment>